<accession>A0A5C1QJY4</accession>
<dbReference type="RefSeq" id="WP_149484909.1">
    <property type="nucleotide sequence ID" value="NZ_CP036150.1"/>
</dbReference>
<feature type="domain" description="LA2681-like HEPN" evidence="1">
    <location>
        <begin position="266"/>
        <end position="477"/>
    </location>
</feature>
<dbReference type="OrthoDB" id="108555at2"/>
<dbReference type="AlphaFoldDB" id="A0A5C1QJY4"/>
<dbReference type="InterPro" id="IPR040826">
    <property type="entry name" value="HEPN_LA2681"/>
</dbReference>
<reference evidence="2 3" key="1">
    <citation type="submission" date="2019-02" db="EMBL/GenBank/DDBJ databases">
        <title>Complete Genome Sequence and Methylome Analysis of free living Spirochaetas.</title>
        <authorList>
            <person name="Fomenkov A."/>
            <person name="Dubinina G."/>
            <person name="Leshcheva N."/>
            <person name="Mikheeva N."/>
            <person name="Grabovich M."/>
            <person name="Vincze T."/>
            <person name="Roberts R.J."/>
        </authorList>
    </citation>
    <scope>NUCLEOTIDE SEQUENCE [LARGE SCALE GENOMIC DNA]</scope>
    <source>
        <strain evidence="2 3">K2</strain>
    </source>
</reference>
<dbReference type="KEGG" id="ock:EXM22_02015"/>
<dbReference type="SUPFAM" id="SSF48452">
    <property type="entry name" value="TPR-like"/>
    <property type="match status" value="1"/>
</dbReference>
<dbReference type="Pfam" id="PF18733">
    <property type="entry name" value="HEPN_LA2681"/>
    <property type="match status" value="1"/>
</dbReference>
<sequence length="497" mass="59010">MDYKKMIFQFGVLIDTFSDSCDDKNLSKLISEIEIFVEKEKIEKKLSAILFYYLGNAWSSLDNIRNRNDSNIWLLNRDEFDQSIINYRKAINQIDDNGENSNLSCSLFTNLANAYSQIGRPISAIALWNKSLLINKNFQMAIGNKGQGLFEYSKMMYDPSHRDLIGRESFFLLSKLDYKKLHYTASEIFKNIKEKLGSYFSDEYLRKEFDTEKYELGSRQNEIDYWNWVLNTSLFLNPLNDINKSNTVAHDILSLPSMIVPKELKHDEPIFHRLFNEIKQEFISLRYFYYKYLISQEDLIHFSDSNRNLINTLDYSQLGLKYEYLKISFRMAYSIFDKISYFLNKYLVLNIPDHKVSFKNIWREYDTGKNKFTKELCIHIIDLKNKPLRGLYFISRDFYELDESLSLVLDPDAKNIAKIRNYIEHKSFIIHWDIAGWTEKESYSYHIAEKDFSNKCFFLIEKVREAIIYLSLSVHSEEEKSENDDITIPIIMPSYDY</sequence>
<evidence type="ECO:0000259" key="1">
    <source>
        <dbReference type="Pfam" id="PF18733"/>
    </source>
</evidence>
<dbReference type="Proteomes" id="UP000324209">
    <property type="component" value="Chromosome"/>
</dbReference>
<dbReference type="InterPro" id="IPR011990">
    <property type="entry name" value="TPR-like_helical_dom_sf"/>
</dbReference>
<dbReference type="Gene3D" id="1.25.40.10">
    <property type="entry name" value="Tetratricopeptide repeat domain"/>
    <property type="match status" value="1"/>
</dbReference>
<evidence type="ECO:0000313" key="2">
    <source>
        <dbReference type="EMBL" id="QEN06826.1"/>
    </source>
</evidence>
<proteinExistence type="predicted"/>
<organism evidence="2 3">
    <name type="scientific">Oceanispirochaeta crateris</name>
    <dbReference type="NCBI Taxonomy" id="2518645"/>
    <lineage>
        <taxon>Bacteria</taxon>
        <taxon>Pseudomonadati</taxon>
        <taxon>Spirochaetota</taxon>
        <taxon>Spirochaetia</taxon>
        <taxon>Spirochaetales</taxon>
        <taxon>Spirochaetaceae</taxon>
        <taxon>Oceanispirochaeta</taxon>
    </lineage>
</organism>
<protein>
    <recommendedName>
        <fullName evidence="1">LA2681-like HEPN domain-containing protein</fullName>
    </recommendedName>
</protein>
<name>A0A5C1QJY4_9SPIO</name>
<dbReference type="EMBL" id="CP036150">
    <property type="protein sequence ID" value="QEN06826.1"/>
    <property type="molecule type" value="Genomic_DNA"/>
</dbReference>
<evidence type="ECO:0000313" key="3">
    <source>
        <dbReference type="Proteomes" id="UP000324209"/>
    </source>
</evidence>
<gene>
    <name evidence="2" type="ORF">EXM22_02015</name>
</gene>
<keyword evidence="3" id="KW-1185">Reference proteome</keyword>